<dbReference type="SUPFAM" id="SSF49899">
    <property type="entry name" value="Concanavalin A-like lectins/glucanases"/>
    <property type="match status" value="1"/>
</dbReference>
<dbReference type="InterPro" id="IPR013320">
    <property type="entry name" value="ConA-like_dom_sf"/>
</dbReference>
<name>A0AAW0PT61_9GOBI</name>
<dbReference type="GO" id="GO:0005737">
    <property type="term" value="C:cytoplasm"/>
    <property type="evidence" value="ECO:0007669"/>
    <property type="project" value="UniProtKB-ARBA"/>
</dbReference>
<dbReference type="InterPro" id="IPR043136">
    <property type="entry name" value="B30.2/SPRY_sf"/>
</dbReference>
<evidence type="ECO:0000256" key="2">
    <source>
        <dbReference type="ARBA" id="ARBA00022771"/>
    </source>
</evidence>
<evidence type="ECO:0000313" key="6">
    <source>
        <dbReference type="Proteomes" id="UP001460270"/>
    </source>
</evidence>
<accession>A0AAW0PT61</accession>
<keyword evidence="1" id="KW-0479">Metal-binding</keyword>
<dbReference type="EMBL" id="JBBPFD010000002">
    <property type="protein sequence ID" value="KAK7938891.1"/>
    <property type="molecule type" value="Genomic_DNA"/>
</dbReference>
<dbReference type="GO" id="GO:0008270">
    <property type="term" value="F:zinc ion binding"/>
    <property type="evidence" value="ECO:0007669"/>
    <property type="project" value="UniProtKB-KW"/>
</dbReference>
<feature type="domain" description="B30.2/SPRY" evidence="4">
    <location>
        <begin position="62"/>
        <end position="252"/>
    </location>
</feature>
<keyword evidence="2" id="KW-0863">Zinc-finger</keyword>
<dbReference type="PROSITE" id="PS50188">
    <property type="entry name" value="B302_SPRY"/>
    <property type="match status" value="1"/>
</dbReference>
<dbReference type="InterPro" id="IPR006574">
    <property type="entry name" value="PRY"/>
</dbReference>
<dbReference type="SMART" id="SM00449">
    <property type="entry name" value="SPRY"/>
    <property type="match status" value="1"/>
</dbReference>
<gene>
    <name evidence="5" type="ORF">WMY93_002217</name>
</gene>
<dbReference type="Pfam" id="PF00622">
    <property type="entry name" value="SPRY"/>
    <property type="match status" value="1"/>
</dbReference>
<dbReference type="SMART" id="SM00589">
    <property type="entry name" value="PRY"/>
    <property type="match status" value="1"/>
</dbReference>
<dbReference type="InterPro" id="IPR003879">
    <property type="entry name" value="Butyrophylin_SPRY"/>
</dbReference>
<keyword evidence="6" id="KW-1185">Reference proteome</keyword>
<dbReference type="Gene3D" id="2.60.120.920">
    <property type="match status" value="1"/>
</dbReference>
<evidence type="ECO:0000313" key="5">
    <source>
        <dbReference type="EMBL" id="KAK7938891.1"/>
    </source>
</evidence>
<dbReference type="InterPro" id="IPR003877">
    <property type="entry name" value="SPRY_dom"/>
</dbReference>
<dbReference type="PANTHER" id="PTHR25465">
    <property type="entry name" value="B-BOX DOMAIN CONTAINING"/>
    <property type="match status" value="1"/>
</dbReference>
<protein>
    <recommendedName>
        <fullName evidence="4">B30.2/SPRY domain-containing protein</fullName>
    </recommendedName>
</protein>
<dbReference type="AlphaFoldDB" id="A0AAW0PT61"/>
<dbReference type="InterPro" id="IPR001870">
    <property type="entry name" value="B30.2/SPRY"/>
</dbReference>
<evidence type="ECO:0000256" key="1">
    <source>
        <dbReference type="ARBA" id="ARBA00022723"/>
    </source>
</evidence>
<dbReference type="PANTHER" id="PTHR25465:SF5">
    <property type="entry name" value="E3 UBIQUITIN_ISG15 LIGASE TRIM25-RELATED"/>
    <property type="match status" value="1"/>
</dbReference>
<dbReference type="Proteomes" id="UP001460270">
    <property type="component" value="Unassembled WGS sequence"/>
</dbReference>
<dbReference type="PRINTS" id="PR01407">
    <property type="entry name" value="BUTYPHLNCDUF"/>
</dbReference>
<dbReference type="Pfam" id="PF13765">
    <property type="entry name" value="PRY"/>
    <property type="match status" value="1"/>
</dbReference>
<proteinExistence type="predicted"/>
<evidence type="ECO:0000259" key="4">
    <source>
        <dbReference type="PROSITE" id="PS50188"/>
    </source>
</evidence>
<sequence>MIDFVVVSSDLWPHVLDSRVKRGAELLTDYHLVTLRASRIHTGPRSCFDEMSWFGRNPNEFKPRLSPDEAKIRDEYLKYYKEITLDQNTANAKLFVFDRSVTCMTDEQDYPDHPDRFSHEWQVLGRESLTGRCYWEIKWTGDWIRVAVSYKDIPRKGGPECRFGDIANTWALHCDRSSYVFRSNNVETQISGPVTSRIGIYLDHSDGVLTFYSLSDTNMRLLHRVQTNFTQPLLAGIGFYKPDASALFCKLN</sequence>
<dbReference type="CDD" id="cd16040">
    <property type="entry name" value="SPRY_PRY_SNTX"/>
    <property type="match status" value="1"/>
</dbReference>
<organism evidence="5 6">
    <name type="scientific">Mugilogobius chulae</name>
    <name type="common">yellowstripe goby</name>
    <dbReference type="NCBI Taxonomy" id="88201"/>
    <lineage>
        <taxon>Eukaryota</taxon>
        <taxon>Metazoa</taxon>
        <taxon>Chordata</taxon>
        <taxon>Craniata</taxon>
        <taxon>Vertebrata</taxon>
        <taxon>Euteleostomi</taxon>
        <taxon>Actinopterygii</taxon>
        <taxon>Neopterygii</taxon>
        <taxon>Teleostei</taxon>
        <taxon>Neoteleostei</taxon>
        <taxon>Acanthomorphata</taxon>
        <taxon>Gobiaria</taxon>
        <taxon>Gobiiformes</taxon>
        <taxon>Gobioidei</taxon>
        <taxon>Gobiidae</taxon>
        <taxon>Gobionellinae</taxon>
        <taxon>Mugilogobius</taxon>
    </lineage>
</organism>
<dbReference type="InterPro" id="IPR051051">
    <property type="entry name" value="E3_ubiq-ligase_TRIM/RNF"/>
</dbReference>
<comment type="caution">
    <text evidence="5">The sequence shown here is derived from an EMBL/GenBank/DDBJ whole genome shotgun (WGS) entry which is preliminary data.</text>
</comment>
<keyword evidence="3" id="KW-0862">Zinc</keyword>
<reference evidence="6" key="1">
    <citation type="submission" date="2024-04" db="EMBL/GenBank/DDBJ databases">
        <title>Salinicola lusitanus LLJ914,a marine bacterium isolated from the Okinawa Trough.</title>
        <authorList>
            <person name="Li J."/>
        </authorList>
    </citation>
    <scope>NUCLEOTIDE SEQUENCE [LARGE SCALE GENOMIC DNA]</scope>
</reference>
<evidence type="ECO:0000256" key="3">
    <source>
        <dbReference type="ARBA" id="ARBA00022833"/>
    </source>
</evidence>